<dbReference type="EMBL" id="NBSK02000001">
    <property type="protein sequence ID" value="KAJ0227332.1"/>
    <property type="molecule type" value="Genomic_DNA"/>
</dbReference>
<dbReference type="Pfam" id="PF01582">
    <property type="entry name" value="TIR"/>
    <property type="match status" value="1"/>
</dbReference>
<accession>A0A9R1WIF3</accession>
<dbReference type="InterPro" id="IPR002182">
    <property type="entry name" value="NB-ARC"/>
</dbReference>
<dbReference type="InterPro" id="IPR042197">
    <property type="entry name" value="Apaf_helical"/>
</dbReference>
<gene>
    <name evidence="7" type="ORF">LSAT_V11C100031210</name>
</gene>
<dbReference type="PANTHER" id="PTHR11017:SF313">
    <property type="entry name" value="TIR DOMAIN, P-LOOP CONTAINING NUCLEOSIDE TRIPHOSPHATE HYDROLASE"/>
    <property type="match status" value="1"/>
</dbReference>
<keyword evidence="1" id="KW-0433">Leucine-rich repeat</keyword>
<organism evidence="7 8">
    <name type="scientific">Lactuca sativa</name>
    <name type="common">Garden lettuce</name>
    <dbReference type="NCBI Taxonomy" id="4236"/>
    <lineage>
        <taxon>Eukaryota</taxon>
        <taxon>Viridiplantae</taxon>
        <taxon>Streptophyta</taxon>
        <taxon>Embryophyta</taxon>
        <taxon>Tracheophyta</taxon>
        <taxon>Spermatophyta</taxon>
        <taxon>Magnoliopsida</taxon>
        <taxon>eudicotyledons</taxon>
        <taxon>Gunneridae</taxon>
        <taxon>Pentapetalae</taxon>
        <taxon>asterids</taxon>
        <taxon>campanulids</taxon>
        <taxon>Asterales</taxon>
        <taxon>Asteraceae</taxon>
        <taxon>Cichorioideae</taxon>
        <taxon>Cichorieae</taxon>
        <taxon>Lactucinae</taxon>
        <taxon>Lactuca</taxon>
    </lineage>
</organism>
<keyword evidence="2" id="KW-0677">Repeat</keyword>
<evidence type="ECO:0000256" key="5">
    <source>
        <dbReference type="SAM" id="Phobius"/>
    </source>
</evidence>
<dbReference type="GO" id="GO:0043531">
    <property type="term" value="F:ADP binding"/>
    <property type="evidence" value="ECO:0007669"/>
    <property type="project" value="InterPro"/>
</dbReference>
<dbReference type="InterPro" id="IPR036390">
    <property type="entry name" value="WH_DNA-bd_sf"/>
</dbReference>
<keyword evidence="5" id="KW-0472">Membrane</keyword>
<keyword evidence="4" id="KW-0520">NAD</keyword>
<dbReference type="InterPro" id="IPR027417">
    <property type="entry name" value="P-loop_NTPase"/>
</dbReference>
<dbReference type="PRINTS" id="PR00364">
    <property type="entry name" value="DISEASERSIST"/>
</dbReference>
<dbReference type="Pfam" id="PF23282">
    <property type="entry name" value="WHD_ROQ1"/>
    <property type="match status" value="1"/>
</dbReference>
<evidence type="ECO:0000256" key="2">
    <source>
        <dbReference type="ARBA" id="ARBA00022737"/>
    </source>
</evidence>
<dbReference type="GO" id="GO:0007165">
    <property type="term" value="P:signal transduction"/>
    <property type="evidence" value="ECO:0007669"/>
    <property type="project" value="InterPro"/>
</dbReference>
<dbReference type="InterPro" id="IPR058192">
    <property type="entry name" value="WHD_ROQ1-like"/>
</dbReference>
<dbReference type="Gene3D" id="3.40.50.10140">
    <property type="entry name" value="Toll/interleukin-1 receptor homology (TIR) domain"/>
    <property type="match status" value="1"/>
</dbReference>
<keyword evidence="3" id="KW-0611">Plant defense</keyword>
<dbReference type="Gene3D" id="1.10.8.430">
    <property type="entry name" value="Helical domain of apoptotic protease-activating factors"/>
    <property type="match status" value="1"/>
</dbReference>
<keyword evidence="5" id="KW-1133">Transmembrane helix</keyword>
<dbReference type="AlphaFoldDB" id="A0A9R1WIF3"/>
<feature type="domain" description="TIR" evidence="6">
    <location>
        <begin position="19"/>
        <end position="193"/>
    </location>
</feature>
<dbReference type="InterPro" id="IPR032675">
    <property type="entry name" value="LRR_dom_sf"/>
</dbReference>
<keyword evidence="8" id="KW-1185">Reference proteome</keyword>
<proteinExistence type="predicted"/>
<dbReference type="InterPro" id="IPR035897">
    <property type="entry name" value="Toll_tir_struct_dom_sf"/>
</dbReference>
<dbReference type="PROSITE" id="PS51450">
    <property type="entry name" value="LRR"/>
    <property type="match status" value="1"/>
</dbReference>
<evidence type="ECO:0000313" key="7">
    <source>
        <dbReference type="EMBL" id="KAJ0227332.1"/>
    </source>
</evidence>
<dbReference type="SUPFAM" id="SSF52058">
    <property type="entry name" value="L domain-like"/>
    <property type="match status" value="1"/>
</dbReference>
<dbReference type="SMART" id="SM00255">
    <property type="entry name" value="TIR"/>
    <property type="match status" value="1"/>
</dbReference>
<sequence>MVVLSEYIEVSSSSSSKDHKYDVFLSFRGVDTRYGFTDHLHKALLDANISTFLNDEEIETGDLKPELESAIKSSRVSVIVLSKNYANSSWCLDELVLILEQRMSSNQIVIPIFYHVEPTHVRKQQSTFGLSMAKHIQKMEGETNANKKSHLAQKIDGWIRALTEVANLKGENANGRRETELIEEIVKEIYRRLCVSSRRPLPQLFGVDSSIKFVSSWLRDASSQTTDVLTILGMGGIGKTSLAKYVYGLHSHEFDTSSFIEDISRRCGEKFNGLLDLQKQLYHDISKISSIQVHDVSIYTSKIENAVAQKKVFIVLDDVDSLDQLGALIGSKGFHLGSKIIITTKDAWVTESCALFKTNVKPRHAKHLLQVLSETESKKLLCFHAFMCNDPKAGYEEVLEKFVKYCEGHPLALEVLGKSLYNRDVAYWEGCIEGLKKEIGSHISNVLRMSFDSLPSKNDQDLFKHIACFFVGMDKDIAETILRACRINTRSGIPNLIDRCLLSIGWNNEFKMHQLLQETGRFIVHQESPDKPWKRSRLWCHEESFKVLKQKKAKENLLGLALDMRMLEKEKLRASFVLKTDALSNMDNLRLLQLNYLNISGSYENFPEELRWLCMHGFPLKLMPLDYPMENLVVLDMSYSNIQSFAIYDSNPHRVEKSRKQCLKDKRLLGSLKILNLSFCEELCSIGGFEELPALERLIVTNCIGLVELCESIEACVELFLIDLSYCNKLEKLPRTINMLKKVTTLLLEGCNLGESQMEIMDMDSREIVKAKTSSSAVLDAIPSDLKFFAASLPSSLVRLSLANNKFSTESFPKDFSYLSMLKELYLDDNPIVSLPNCVRSLPRLEMLSMKNCKMLTSVEHPPHTLKEMDLDFNSKTLLRKLVFDPKMFPLKLWILSDHLALSSIEIQGMFKIQPMVGVEKKVLCSLGWTNLDLPNKIPMRTYYRGRGSEESEIQMYYEFGIFSTIYGGKEMPNWISCRSKGPSVSFTIPSSPNSLRGLNFCYVYTFPFPYDQFILLPMITISNITKNCTWIYNHYVYRVNVGEECVILLSHWMFGMNEMEGGDQVTITTVTEDVEQLTEECGVSFVFDDGKMDEEEDVLGYYKSWNHIIGGDLSAFQATTGEYYLSSRRHLWHGTGVVPFYRDVIQKDSPIYKGRYYMFLLNIIFTFYYELLFIRYSSISGFQKRKVALELYRQDSSTYLVTHTCELYNFYNFLIVTLFSGYVKSSGCRPSHENV</sequence>
<dbReference type="SUPFAM" id="SSF46785">
    <property type="entry name" value="Winged helix' DNA-binding domain"/>
    <property type="match status" value="1"/>
</dbReference>
<evidence type="ECO:0000256" key="3">
    <source>
        <dbReference type="ARBA" id="ARBA00022821"/>
    </source>
</evidence>
<evidence type="ECO:0000256" key="4">
    <source>
        <dbReference type="ARBA" id="ARBA00023027"/>
    </source>
</evidence>
<evidence type="ECO:0000313" key="8">
    <source>
        <dbReference type="Proteomes" id="UP000235145"/>
    </source>
</evidence>
<dbReference type="PANTHER" id="PTHR11017">
    <property type="entry name" value="LEUCINE-RICH REPEAT-CONTAINING PROTEIN"/>
    <property type="match status" value="1"/>
</dbReference>
<dbReference type="SUPFAM" id="SSF52200">
    <property type="entry name" value="Toll/Interleukin receptor TIR domain"/>
    <property type="match status" value="1"/>
</dbReference>
<dbReference type="InterPro" id="IPR000157">
    <property type="entry name" value="TIR_dom"/>
</dbReference>
<protein>
    <recommendedName>
        <fullName evidence="6">TIR domain-containing protein</fullName>
    </recommendedName>
</protein>
<dbReference type="GO" id="GO:0006952">
    <property type="term" value="P:defense response"/>
    <property type="evidence" value="ECO:0007669"/>
    <property type="project" value="UniProtKB-KW"/>
</dbReference>
<dbReference type="PROSITE" id="PS50104">
    <property type="entry name" value="TIR"/>
    <property type="match status" value="1"/>
</dbReference>
<dbReference type="SUPFAM" id="SSF52540">
    <property type="entry name" value="P-loop containing nucleoside triphosphate hydrolases"/>
    <property type="match status" value="1"/>
</dbReference>
<dbReference type="FunFam" id="3.40.50.10140:FF:000007">
    <property type="entry name" value="Disease resistance protein (TIR-NBS-LRR class)"/>
    <property type="match status" value="1"/>
</dbReference>
<dbReference type="Pfam" id="PF00931">
    <property type="entry name" value="NB-ARC"/>
    <property type="match status" value="1"/>
</dbReference>
<name>A0A9R1WIF3_LACSA</name>
<evidence type="ECO:0000256" key="1">
    <source>
        <dbReference type="ARBA" id="ARBA00022614"/>
    </source>
</evidence>
<dbReference type="Gene3D" id="3.80.10.10">
    <property type="entry name" value="Ribonuclease Inhibitor"/>
    <property type="match status" value="2"/>
</dbReference>
<evidence type="ECO:0000259" key="6">
    <source>
        <dbReference type="PROSITE" id="PS50104"/>
    </source>
</evidence>
<feature type="transmembrane region" description="Helical" evidence="5">
    <location>
        <begin position="1157"/>
        <end position="1177"/>
    </location>
</feature>
<dbReference type="Proteomes" id="UP000235145">
    <property type="component" value="Unassembled WGS sequence"/>
</dbReference>
<keyword evidence="5" id="KW-0812">Transmembrane</keyword>
<reference evidence="7 8" key="1">
    <citation type="journal article" date="2017" name="Nat. Commun.">
        <title>Genome assembly with in vitro proximity ligation data and whole-genome triplication in lettuce.</title>
        <authorList>
            <person name="Reyes-Chin-Wo S."/>
            <person name="Wang Z."/>
            <person name="Yang X."/>
            <person name="Kozik A."/>
            <person name="Arikit S."/>
            <person name="Song C."/>
            <person name="Xia L."/>
            <person name="Froenicke L."/>
            <person name="Lavelle D.O."/>
            <person name="Truco M.J."/>
            <person name="Xia R."/>
            <person name="Zhu S."/>
            <person name="Xu C."/>
            <person name="Xu H."/>
            <person name="Xu X."/>
            <person name="Cox K."/>
            <person name="Korf I."/>
            <person name="Meyers B.C."/>
            <person name="Michelmore R.W."/>
        </authorList>
    </citation>
    <scope>NUCLEOTIDE SEQUENCE [LARGE SCALE GENOMIC DNA]</scope>
    <source>
        <strain evidence="8">cv. Salinas</strain>
        <tissue evidence="7">Seedlings</tissue>
    </source>
</reference>
<comment type="caution">
    <text evidence="7">The sequence shown here is derived from an EMBL/GenBank/DDBJ whole genome shotgun (WGS) entry which is preliminary data.</text>
</comment>
<dbReference type="InterPro" id="IPR044974">
    <property type="entry name" value="Disease_R_plants"/>
</dbReference>
<dbReference type="Gene3D" id="3.40.50.300">
    <property type="entry name" value="P-loop containing nucleotide triphosphate hydrolases"/>
    <property type="match status" value="1"/>
</dbReference>
<dbReference type="InterPro" id="IPR001611">
    <property type="entry name" value="Leu-rich_rpt"/>
</dbReference>